<dbReference type="InterPro" id="IPR007435">
    <property type="entry name" value="DUF484"/>
</dbReference>
<keyword evidence="2" id="KW-1185">Reference proteome</keyword>
<name>A0A7Y9IR99_9BURK</name>
<dbReference type="PANTHER" id="PTHR38765:SF1">
    <property type="entry name" value="DUF484 DOMAIN-CONTAINING PROTEIN"/>
    <property type="match status" value="1"/>
</dbReference>
<accession>A0A7Y9IR99</accession>
<comment type="caution">
    <text evidence="1">The sequence shown here is derived from an EMBL/GenBank/DDBJ whole genome shotgun (WGS) entry which is preliminary data.</text>
</comment>
<dbReference type="AlphaFoldDB" id="A0A7Y9IR99"/>
<proteinExistence type="predicted"/>
<dbReference type="Pfam" id="PF04340">
    <property type="entry name" value="DUF484"/>
    <property type="match status" value="1"/>
</dbReference>
<reference evidence="1 2" key="1">
    <citation type="submission" date="2020-07" db="EMBL/GenBank/DDBJ databases">
        <title>Genomic Encyclopedia of Type Strains, Phase IV (KMG-V): Genome sequencing to study the core and pangenomes of soil and plant-associated prokaryotes.</title>
        <authorList>
            <person name="Whitman W."/>
        </authorList>
    </citation>
    <scope>NUCLEOTIDE SEQUENCE [LARGE SCALE GENOMIC DNA]</scope>
    <source>
        <strain evidence="1 2">SAS40</strain>
    </source>
</reference>
<dbReference type="Gene3D" id="3.30.450.40">
    <property type="match status" value="1"/>
</dbReference>
<protein>
    <recommendedName>
        <fullName evidence="3">DUF484 family protein</fullName>
    </recommendedName>
</protein>
<organism evidence="1 2">
    <name type="scientific">Pigmentiphaga litoralis</name>
    <dbReference type="NCBI Taxonomy" id="516702"/>
    <lineage>
        <taxon>Bacteria</taxon>
        <taxon>Pseudomonadati</taxon>
        <taxon>Pseudomonadota</taxon>
        <taxon>Betaproteobacteria</taxon>
        <taxon>Burkholderiales</taxon>
        <taxon>Alcaligenaceae</taxon>
        <taxon>Pigmentiphaga</taxon>
    </lineage>
</organism>
<evidence type="ECO:0000313" key="1">
    <source>
        <dbReference type="EMBL" id="NYE81611.1"/>
    </source>
</evidence>
<evidence type="ECO:0008006" key="3">
    <source>
        <dbReference type="Google" id="ProtNLM"/>
    </source>
</evidence>
<dbReference type="InterPro" id="IPR029016">
    <property type="entry name" value="GAF-like_dom_sf"/>
</dbReference>
<dbReference type="EMBL" id="JACBYR010000001">
    <property type="protein sequence ID" value="NYE81611.1"/>
    <property type="molecule type" value="Genomic_DNA"/>
</dbReference>
<gene>
    <name evidence="1" type="ORF">FHW18_000882</name>
</gene>
<sequence length="221" mass="24038">MDANAVAQYLQDHSDFFEQHAELFSTLKVPHPHEGRAIPLAERQVLALRERVRGMELRVAELVRNAAENEHIADNLQRWSRALLKEASARKLPDVLTTGLADIFSVPDVALRVWGLPVKTDGAGDTPVWQGSVTDDVRSFTNSLMSPYCGPNAGFEAATWLERTVGSIALIPLRVGLSPQAFGLLVLASPDPDRFSPSMGTAFLARIGEVASASLSRLLAD</sequence>
<evidence type="ECO:0000313" key="2">
    <source>
        <dbReference type="Proteomes" id="UP000542125"/>
    </source>
</evidence>
<dbReference type="PANTHER" id="PTHR38765">
    <property type="entry name" value="DUF484 DOMAIN-CONTAINING PROTEIN"/>
    <property type="match status" value="1"/>
</dbReference>
<dbReference type="Proteomes" id="UP000542125">
    <property type="component" value="Unassembled WGS sequence"/>
</dbReference>
<dbReference type="RefSeq" id="WP_179583742.1">
    <property type="nucleotide sequence ID" value="NZ_JACBYR010000001.1"/>
</dbReference>